<dbReference type="OrthoDB" id="1442227at2"/>
<keyword evidence="1" id="KW-1133">Transmembrane helix</keyword>
<keyword evidence="1" id="KW-0812">Transmembrane</keyword>
<accession>A0A1G6K297</accession>
<protein>
    <submittedName>
        <fullName evidence="2">Cxxc_20_cxxc protein</fullName>
    </submittedName>
</protein>
<feature type="transmembrane region" description="Helical" evidence="1">
    <location>
        <begin position="51"/>
        <end position="69"/>
    </location>
</feature>
<organism evidence="2 3">
    <name type="scientific">Williamwhitmania taraxaci</name>
    <dbReference type="NCBI Taxonomy" id="1640674"/>
    <lineage>
        <taxon>Bacteria</taxon>
        <taxon>Pseudomonadati</taxon>
        <taxon>Bacteroidota</taxon>
        <taxon>Bacteroidia</taxon>
        <taxon>Bacteroidales</taxon>
        <taxon>Williamwhitmaniaceae</taxon>
        <taxon>Williamwhitmania</taxon>
    </lineage>
</organism>
<keyword evidence="3" id="KW-1185">Reference proteome</keyword>
<dbReference type="Proteomes" id="UP000199452">
    <property type="component" value="Unassembled WGS sequence"/>
</dbReference>
<dbReference type="EMBL" id="FMYP01000022">
    <property type="protein sequence ID" value="SDC24416.1"/>
    <property type="molecule type" value="Genomic_DNA"/>
</dbReference>
<dbReference type="AlphaFoldDB" id="A0A1G6K297"/>
<dbReference type="STRING" id="1640674.SAMN05216323_102239"/>
<evidence type="ECO:0000313" key="2">
    <source>
        <dbReference type="EMBL" id="SDC24416.1"/>
    </source>
</evidence>
<evidence type="ECO:0000313" key="3">
    <source>
        <dbReference type="Proteomes" id="UP000199452"/>
    </source>
</evidence>
<feature type="transmembrane region" description="Helical" evidence="1">
    <location>
        <begin position="75"/>
        <end position="96"/>
    </location>
</feature>
<evidence type="ECO:0000256" key="1">
    <source>
        <dbReference type="SAM" id="Phobius"/>
    </source>
</evidence>
<proteinExistence type="predicted"/>
<sequence length="105" mass="12153">MQTRTCPHCAHKYSAITYILKVLSRFDDYRGWPCEQCGTILTVDPKRRMKVSLIAFLPTIIVNTILISFRRDMGISLLGTFLFAGAFLLVWVLLIYSFDNFKLKE</sequence>
<gene>
    <name evidence="2" type="ORF">SAMN05216323_102239</name>
</gene>
<name>A0A1G6K297_9BACT</name>
<dbReference type="RefSeq" id="WP_092437563.1">
    <property type="nucleotide sequence ID" value="NZ_FMYP01000022.1"/>
</dbReference>
<keyword evidence="1" id="KW-0472">Membrane</keyword>
<reference evidence="2 3" key="1">
    <citation type="submission" date="2016-09" db="EMBL/GenBank/DDBJ databases">
        <authorList>
            <person name="Capua I."/>
            <person name="De Benedictis P."/>
            <person name="Joannis T."/>
            <person name="Lombin L.H."/>
            <person name="Cattoli G."/>
        </authorList>
    </citation>
    <scope>NUCLEOTIDE SEQUENCE [LARGE SCALE GENOMIC DNA]</scope>
    <source>
        <strain evidence="2 3">A7P-90m</strain>
    </source>
</reference>